<reference evidence="2 4" key="2">
    <citation type="submission" date="2016-09" db="EMBL/GenBank/DDBJ databases">
        <title>Genome Sequence of Salegentibacter salarius,Isolated from a Marine Solar Saltern of the Yellow Sea in South Korea.</title>
        <authorList>
            <person name="Zheng Q."/>
            <person name="Liu Y."/>
        </authorList>
    </citation>
    <scope>NUCLEOTIDE SEQUENCE [LARGE SCALE GENOMIC DNA]</scope>
    <source>
        <strain evidence="2 4">KCTC 12974</strain>
    </source>
</reference>
<sequence>MRRLLLLIPLIVFACGTKPTTIEPIEKSFEAPGSKNELYVRANSWFSEAFNSPRMVIDFRDKEEGIITGKYQMAPKWAYNGFAIYQNGGYNANIQIQLKDSATKITVKPEQFVATGKFNKKKAILNIRKLINSYIDYMSEEQLTAF</sequence>
<dbReference type="Proteomes" id="UP000176009">
    <property type="component" value="Unassembled WGS sequence"/>
</dbReference>
<name>A0A2N0TUW8_9FLAO</name>
<dbReference type="EMBL" id="MJBR01000023">
    <property type="protein sequence ID" value="OEY72221.1"/>
    <property type="molecule type" value="Genomic_DNA"/>
</dbReference>
<dbReference type="Gene3D" id="3.30.530.80">
    <property type="match status" value="1"/>
</dbReference>
<organism evidence="3 5">
    <name type="scientific">Salegentibacter salarius</name>
    <dbReference type="NCBI Taxonomy" id="435906"/>
    <lineage>
        <taxon>Bacteria</taxon>
        <taxon>Pseudomonadati</taxon>
        <taxon>Bacteroidota</taxon>
        <taxon>Flavobacteriia</taxon>
        <taxon>Flavobacteriales</taxon>
        <taxon>Flavobacteriaceae</taxon>
        <taxon>Salegentibacter</taxon>
    </lineage>
</organism>
<dbReference type="PROSITE" id="PS51257">
    <property type="entry name" value="PROKAR_LIPOPROTEIN"/>
    <property type="match status" value="1"/>
</dbReference>
<comment type="caution">
    <text evidence="3">The sequence shown here is derived from an EMBL/GenBank/DDBJ whole genome shotgun (WGS) entry which is preliminary data.</text>
</comment>
<keyword evidence="4" id="KW-1185">Reference proteome</keyword>
<dbReference type="OrthoDB" id="894059at2"/>
<proteinExistence type="predicted"/>
<reference evidence="3 5" key="1">
    <citation type="submission" date="2015-10" db="EMBL/GenBank/DDBJ databases">
        <title>Draft genome sequence of Salegentibacter salinarum KCTC 12975.</title>
        <authorList>
            <person name="Lin W."/>
            <person name="Zheng Q."/>
        </authorList>
    </citation>
    <scope>NUCLEOTIDE SEQUENCE [LARGE SCALE GENOMIC DNA]</scope>
    <source>
        <strain evidence="3 5">KCTC 12974</strain>
    </source>
</reference>
<dbReference type="Proteomes" id="UP000232533">
    <property type="component" value="Unassembled WGS sequence"/>
</dbReference>
<feature type="domain" description="DUF4468" evidence="1">
    <location>
        <begin position="32"/>
        <end position="73"/>
    </location>
</feature>
<dbReference type="AlphaFoldDB" id="A0A2N0TUW8"/>
<dbReference type="Pfam" id="PF14730">
    <property type="entry name" value="DUF4468"/>
    <property type="match status" value="1"/>
</dbReference>
<dbReference type="RefSeq" id="WP_070054513.1">
    <property type="nucleotide sequence ID" value="NZ_FVZF01000003.1"/>
</dbReference>
<dbReference type="EMBL" id="LKTR01000023">
    <property type="protein sequence ID" value="PKD18543.1"/>
    <property type="molecule type" value="Genomic_DNA"/>
</dbReference>
<protein>
    <recommendedName>
        <fullName evidence="1">DUF4468 domain-containing protein</fullName>
    </recommendedName>
</protein>
<evidence type="ECO:0000259" key="1">
    <source>
        <dbReference type="Pfam" id="PF14730"/>
    </source>
</evidence>
<accession>A0A2N0TUW8</accession>
<dbReference type="InterPro" id="IPR027823">
    <property type="entry name" value="DUF4468"/>
</dbReference>
<evidence type="ECO:0000313" key="4">
    <source>
        <dbReference type="Proteomes" id="UP000176009"/>
    </source>
</evidence>
<evidence type="ECO:0000313" key="2">
    <source>
        <dbReference type="EMBL" id="OEY72221.1"/>
    </source>
</evidence>
<gene>
    <name evidence="3" type="ORF">APR40_02970</name>
    <name evidence="2" type="ORF">BHS39_02970</name>
</gene>
<evidence type="ECO:0000313" key="5">
    <source>
        <dbReference type="Proteomes" id="UP000232533"/>
    </source>
</evidence>
<evidence type="ECO:0000313" key="3">
    <source>
        <dbReference type="EMBL" id="PKD18543.1"/>
    </source>
</evidence>